<sequence length="207" mass="23136">LALIQPLRPAAADAAREQQRLRQAIDQTLADLIALTELAENKFNADIAAIFAGHHTLLDDDDLFDAANDRLLTEQCSAEWAWHQVLMELSQQYRQLDDPYLQARYIDIEDILQRTLRHLQGIQETLPTPGEPTIIIADNIYPSTVLQLDASLIKGLCLRDGSEQAHGAIIARAAGIVWLCQQGEALKDIQPGEAIALDMRNQRLIRD</sequence>
<dbReference type="InterPro" id="IPR036637">
    <property type="entry name" value="Phosphohistidine_dom_sf"/>
</dbReference>
<keyword evidence="5" id="KW-0418">Kinase</keyword>
<evidence type="ECO:0000259" key="3">
    <source>
        <dbReference type="Pfam" id="PF00391"/>
    </source>
</evidence>
<dbReference type="SUPFAM" id="SSF47831">
    <property type="entry name" value="Enzyme I of the PEP:sugar phosphotransferase system HPr-binding (sub)domain"/>
    <property type="match status" value="1"/>
</dbReference>
<dbReference type="Proteomes" id="UP000234412">
    <property type="component" value="Unassembled WGS sequence"/>
</dbReference>
<dbReference type="Pfam" id="PF05524">
    <property type="entry name" value="PEP-utilisers_N"/>
    <property type="match status" value="1"/>
</dbReference>
<evidence type="ECO:0000313" key="5">
    <source>
        <dbReference type="EMBL" id="PLM83068.1"/>
    </source>
</evidence>
<accession>A0A2N4YQU7</accession>
<dbReference type="SUPFAM" id="SSF52009">
    <property type="entry name" value="Phosphohistidine domain"/>
    <property type="match status" value="1"/>
</dbReference>
<protein>
    <submittedName>
        <fullName evidence="5">Dihydroxyacetone kinase subunit DhaM</fullName>
    </submittedName>
</protein>
<dbReference type="Gene3D" id="3.50.30.10">
    <property type="entry name" value="Phosphohistidine domain"/>
    <property type="match status" value="1"/>
</dbReference>
<dbReference type="InterPro" id="IPR008279">
    <property type="entry name" value="PEP-util_enz_mobile_dom"/>
</dbReference>
<evidence type="ECO:0000313" key="6">
    <source>
        <dbReference type="Proteomes" id="UP000234412"/>
    </source>
</evidence>
<evidence type="ECO:0000256" key="2">
    <source>
        <dbReference type="ARBA" id="ARBA00022679"/>
    </source>
</evidence>
<dbReference type="InterPro" id="IPR036618">
    <property type="entry name" value="PtsI_HPr-bd_sf"/>
</dbReference>
<dbReference type="InterPro" id="IPR039643">
    <property type="entry name" value="DhaM"/>
</dbReference>
<evidence type="ECO:0000259" key="4">
    <source>
        <dbReference type="Pfam" id="PF05524"/>
    </source>
</evidence>
<proteinExistence type="inferred from homology"/>
<evidence type="ECO:0000256" key="1">
    <source>
        <dbReference type="ARBA" id="ARBA00007837"/>
    </source>
</evidence>
<dbReference type="GO" id="GO:0019563">
    <property type="term" value="P:glycerol catabolic process"/>
    <property type="evidence" value="ECO:0007669"/>
    <property type="project" value="InterPro"/>
</dbReference>
<keyword evidence="2" id="KW-0808">Transferase</keyword>
<dbReference type="InterPro" id="IPR008731">
    <property type="entry name" value="PTS_EIN"/>
</dbReference>
<dbReference type="AlphaFoldDB" id="A0A2N4YQU7"/>
<feature type="domain" description="PEP-utilising enzyme mobile" evidence="3">
    <location>
        <begin position="131"/>
        <end position="200"/>
    </location>
</feature>
<feature type="non-terminal residue" evidence="5">
    <location>
        <position position="1"/>
    </location>
</feature>
<reference evidence="5 6" key="1">
    <citation type="submission" date="2017-11" db="EMBL/GenBank/DDBJ databases">
        <authorList>
            <person name="Han C.G."/>
        </authorList>
    </citation>
    <scope>NUCLEOTIDE SEQUENCE [LARGE SCALE GENOMIC DNA]</scope>
    <source>
        <strain evidence="5 6">A8</strain>
    </source>
</reference>
<dbReference type="PANTHER" id="PTHR38594:SF1">
    <property type="entry name" value="PEP-DEPENDENT DIHYDROXYACETONE KINASE, PHOSPHORYL DONOR SUBUNIT DHAM"/>
    <property type="match status" value="1"/>
</dbReference>
<name>A0A2N4YQU7_KLEVA</name>
<reference evidence="5 6" key="2">
    <citation type="submission" date="2018-01" db="EMBL/GenBank/DDBJ databases">
        <title>Genomic study of Klebsiella pneumoniae.</title>
        <authorList>
            <person name="Yang Y."/>
            <person name="Bicalho R."/>
        </authorList>
    </citation>
    <scope>NUCLEOTIDE SEQUENCE [LARGE SCALE GENOMIC DNA]</scope>
    <source>
        <strain evidence="5 6">A8</strain>
    </source>
</reference>
<dbReference type="Gene3D" id="1.10.274.10">
    <property type="entry name" value="PtsI, HPr-binding domain"/>
    <property type="match status" value="1"/>
</dbReference>
<comment type="caution">
    <text evidence="5">The sequence shown here is derived from an EMBL/GenBank/DDBJ whole genome shotgun (WGS) entry which is preliminary data.</text>
</comment>
<feature type="domain" description="Phosphotransferase system enzyme I N-terminal" evidence="4">
    <location>
        <begin position="9"/>
        <end position="104"/>
    </location>
</feature>
<dbReference type="GO" id="GO:0047324">
    <property type="term" value="F:phosphoenolpyruvate-glycerone phosphotransferase activity"/>
    <property type="evidence" value="ECO:0007669"/>
    <property type="project" value="InterPro"/>
</dbReference>
<organism evidence="5 6">
    <name type="scientific">Klebsiella variicola</name>
    <dbReference type="NCBI Taxonomy" id="244366"/>
    <lineage>
        <taxon>Bacteria</taxon>
        <taxon>Pseudomonadati</taxon>
        <taxon>Pseudomonadota</taxon>
        <taxon>Gammaproteobacteria</taxon>
        <taxon>Enterobacterales</taxon>
        <taxon>Enterobacteriaceae</taxon>
        <taxon>Klebsiella/Raoultella group</taxon>
        <taxon>Klebsiella</taxon>
        <taxon>Klebsiella pneumoniae complex</taxon>
    </lineage>
</organism>
<comment type="similarity">
    <text evidence="1">Belongs to the PEP-utilizing enzyme family.</text>
</comment>
<dbReference type="Pfam" id="PF00391">
    <property type="entry name" value="PEP-utilizers"/>
    <property type="match status" value="1"/>
</dbReference>
<gene>
    <name evidence="5" type="ORF">CWN47_33455</name>
</gene>
<dbReference type="EMBL" id="PIDP01002017">
    <property type="protein sequence ID" value="PLM83068.1"/>
    <property type="molecule type" value="Genomic_DNA"/>
</dbReference>
<dbReference type="GO" id="GO:0009401">
    <property type="term" value="P:phosphoenolpyruvate-dependent sugar phosphotransferase system"/>
    <property type="evidence" value="ECO:0007669"/>
    <property type="project" value="InterPro"/>
</dbReference>
<dbReference type="PANTHER" id="PTHR38594">
    <property type="entry name" value="PEP-DEPENDENT DIHYDROXYACETONE KINASE, PHOSPHORYL DONOR SUBUNIT DHAM"/>
    <property type="match status" value="1"/>
</dbReference>